<keyword evidence="3" id="KW-0862">Zinc</keyword>
<name>A0A2P5Y336_GOSBA</name>
<proteinExistence type="predicted"/>
<dbReference type="PROSITE" id="PS50966">
    <property type="entry name" value="ZF_SWIM"/>
    <property type="match status" value="1"/>
</dbReference>
<feature type="domain" description="SWIM-type" evidence="6">
    <location>
        <begin position="348"/>
        <end position="380"/>
    </location>
</feature>
<reference evidence="7 8" key="1">
    <citation type="submission" date="2015-01" db="EMBL/GenBank/DDBJ databases">
        <title>Genome of allotetraploid Gossypium barbadense reveals genomic plasticity and fiber elongation in cotton evolution.</title>
        <authorList>
            <person name="Chen X."/>
            <person name="Liu X."/>
            <person name="Zhao B."/>
            <person name="Zheng H."/>
            <person name="Hu Y."/>
            <person name="Lu G."/>
            <person name="Yang C."/>
            <person name="Chen J."/>
            <person name="Shan C."/>
            <person name="Zhang L."/>
            <person name="Zhou Y."/>
            <person name="Wang L."/>
            <person name="Guo W."/>
            <person name="Bai Y."/>
            <person name="Ruan J."/>
            <person name="Shangguan X."/>
            <person name="Mao Y."/>
            <person name="Jiang J."/>
            <person name="Zhu Y."/>
            <person name="Lei J."/>
            <person name="Kang H."/>
            <person name="Chen S."/>
            <person name="He X."/>
            <person name="Wang R."/>
            <person name="Wang Y."/>
            <person name="Chen J."/>
            <person name="Wang L."/>
            <person name="Yu S."/>
            <person name="Wang B."/>
            <person name="Wei J."/>
            <person name="Song S."/>
            <person name="Lu X."/>
            <person name="Gao Z."/>
            <person name="Gu W."/>
            <person name="Deng X."/>
            <person name="Ma D."/>
            <person name="Wang S."/>
            <person name="Liang W."/>
            <person name="Fang L."/>
            <person name="Cai C."/>
            <person name="Zhu X."/>
            <person name="Zhou B."/>
            <person name="Zhang Y."/>
            <person name="Chen Z."/>
            <person name="Xu S."/>
            <person name="Zhu R."/>
            <person name="Wang S."/>
            <person name="Zhang T."/>
            <person name="Zhao G."/>
        </authorList>
    </citation>
    <scope>NUCLEOTIDE SEQUENCE [LARGE SCALE GENOMIC DNA]</scope>
    <source>
        <strain evidence="8">cv. Xinhai21</strain>
        <tissue evidence="7">Leaf</tissue>
    </source>
</reference>
<protein>
    <recommendedName>
        <fullName evidence="6">SWIM-type domain-containing protein</fullName>
    </recommendedName>
</protein>
<sequence>MELVDDEDVETMIALYCGNGSDKNSPIHLFVELAGMEQNEDLTAYGEEHATEELCVVAPISYVDSESTIRGIDIDLNVTPDIDVVGDDGYNNSDLCDEEVDSDSDPDVDDVPDDIDDKDVTEDRNINASSVGNQKRRIMIHNNPGPYMSLIDPDAAHEAEFPEYPEILPAHRLAVNSEHEELLVGHRFKSKEECVFAIKRYNMNVSVDYKVVVSKPTLYIGECWKSAEGSHELEPHIFCQRMARLESDMEGQTNTSFQQWLGTMEPWQWAQSFDEGFRYGQMTTNLVEGQQVNQIEAGHVFVKDIKDAMVANHRMARLTNVEIYSRCHETFLVTETISRRSGIPPRSYGVDLCNKRCDCRRFQTLHYPCAHVVVACAKVNLNVEQFVDDVYTLERALRVWENEFPVLPDLSTWEVSPTTFELVPNRGLRKNPRGRPQSSRIRNEMDIREKSDGKRYGLCRLAGHNRSKCPQRNYHIG</sequence>
<evidence type="ECO:0000256" key="2">
    <source>
        <dbReference type="ARBA" id="ARBA00022771"/>
    </source>
</evidence>
<organism evidence="7 8">
    <name type="scientific">Gossypium barbadense</name>
    <name type="common">Sea Island cotton</name>
    <name type="synonym">Hibiscus barbadensis</name>
    <dbReference type="NCBI Taxonomy" id="3634"/>
    <lineage>
        <taxon>Eukaryota</taxon>
        <taxon>Viridiplantae</taxon>
        <taxon>Streptophyta</taxon>
        <taxon>Embryophyta</taxon>
        <taxon>Tracheophyta</taxon>
        <taxon>Spermatophyta</taxon>
        <taxon>Magnoliopsida</taxon>
        <taxon>eudicotyledons</taxon>
        <taxon>Gunneridae</taxon>
        <taxon>Pentapetalae</taxon>
        <taxon>rosids</taxon>
        <taxon>malvids</taxon>
        <taxon>Malvales</taxon>
        <taxon>Malvaceae</taxon>
        <taxon>Malvoideae</taxon>
        <taxon>Gossypium</taxon>
    </lineage>
</organism>
<gene>
    <name evidence="7" type="ORF">GOBAR_AA10624</name>
</gene>
<dbReference type="SMART" id="SM00575">
    <property type="entry name" value="ZnF_PMZ"/>
    <property type="match status" value="1"/>
</dbReference>
<dbReference type="OrthoDB" id="1747431at2759"/>
<evidence type="ECO:0000256" key="3">
    <source>
        <dbReference type="ARBA" id="ARBA00022833"/>
    </source>
</evidence>
<evidence type="ECO:0000256" key="5">
    <source>
        <dbReference type="SAM" id="MobiDB-lite"/>
    </source>
</evidence>
<dbReference type="Proteomes" id="UP000239757">
    <property type="component" value="Unassembled WGS sequence"/>
</dbReference>
<dbReference type="InterPro" id="IPR007527">
    <property type="entry name" value="Znf_SWIM"/>
</dbReference>
<dbReference type="AlphaFoldDB" id="A0A2P5Y336"/>
<feature type="region of interest" description="Disordered" evidence="5">
    <location>
        <begin position="98"/>
        <end position="120"/>
    </location>
</feature>
<evidence type="ECO:0000256" key="4">
    <source>
        <dbReference type="PROSITE-ProRule" id="PRU00325"/>
    </source>
</evidence>
<evidence type="ECO:0000256" key="1">
    <source>
        <dbReference type="ARBA" id="ARBA00022723"/>
    </source>
</evidence>
<accession>A0A2P5Y336</accession>
<evidence type="ECO:0000313" key="7">
    <source>
        <dbReference type="EMBL" id="PPS10024.1"/>
    </source>
</evidence>
<dbReference type="InterPro" id="IPR006564">
    <property type="entry name" value="Znf_PMZ"/>
</dbReference>
<evidence type="ECO:0000259" key="6">
    <source>
        <dbReference type="PROSITE" id="PS50966"/>
    </source>
</evidence>
<keyword evidence="2 4" id="KW-0863">Zinc-finger</keyword>
<dbReference type="EMBL" id="KZ663785">
    <property type="protein sequence ID" value="PPS10024.1"/>
    <property type="molecule type" value="Genomic_DNA"/>
</dbReference>
<dbReference type="Pfam" id="PF04434">
    <property type="entry name" value="SWIM"/>
    <property type="match status" value="1"/>
</dbReference>
<evidence type="ECO:0000313" key="8">
    <source>
        <dbReference type="Proteomes" id="UP000239757"/>
    </source>
</evidence>
<dbReference type="GO" id="GO:0008270">
    <property type="term" value="F:zinc ion binding"/>
    <property type="evidence" value="ECO:0007669"/>
    <property type="project" value="UniProtKB-KW"/>
</dbReference>
<keyword evidence="1" id="KW-0479">Metal-binding</keyword>